<organism evidence="2">
    <name type="scientific">marine sediment metagenome</name>
    <dbReference type="NCBI Taxonomy" id="412755"/>
    <lineage>
        <taxon>unclassified sequences</taxon>
        <taxon>metagenomes</taxon>
        <taxon>ecological metagenomes</taxon>
    </lineage>
</organism>
<dbReference type="CDD" id="cd07709">
    <property type="entry name" value="flavodiiron_proteins_MBL-fold"/>
    <property type="match status" value="1"/>
</dbReference>
<dbReference type="Gene3D" id="3.60.15.10">
    <property type="entry name" value="Ribonuclease Z/Hydroxyacylglutathione hydrolase-like"/>
    <property type="match status" value="1"/>
</dbReference>
<gene>
    <name evidence="2" type="ORF">S01H4_60365</name>
</gene>
<proteinExistence type="predicted"/>
<comment type="caution">
    <text evidence="2">The sequence shown here is derived from an EMBL/GenBank/DDBJ whole genome shotgun (WGS) entry which is preliminary data.</text>
</comment>
<name>X1EF78_9ZZZZ</name>
<dbReference type="PANTHER" id="PTHR43717:SF1">
    <property type="entry name" value="ANAEROBIC NITRIC OXIDE REDUCTASE FLAVORUBREDOXIN"/>
    <property type="match status" value="1"/>
</dbReference>
<protein>
    <recommendedName>
        <fullName evidence="1">Metallo-beta-lactamase domain-containing protein</fullName>
    </recommendedName>
</protein>
<evidence type="ECO:0000259" key="1">
    <source>
        <dbReference type="SMART" id="SM00849"/>
    </source>
</evidence>
<feature type="non-terminal residue" evidence="2">
    <location>
        <position position="187"/>
    </location>
</feature>
<accession>X1EF78</accession>
<dbReference type="PANTHER" id="PTHR43717">
    <property type="entry name" value="ANAEROBIC NITRIC OXIDE REDUCTASE FLAVORUBREDOXIN"/>
    <property type="match status" value="1"/>
</dbReference>
<evidence type="ECO:0000313" key="2">
    <source>
        <dbReference type="EMBL" id="GAH15804.1"/>
    </source>
</evidence>
<feature type="non-terminal residue" evidence="2">
    <location>
        <position position="1"/>
    </location>
</feature>
<dbReference type="SUPFAM" id="SSF56281">
    <property type="entry name" value="Metallo-hydrolase/oxidoreductase"/>
    <property type="match status" value="1"/>
</dbReference>
<dbReference type="Pfam" id="PF19583">
    <property type="entry name" value="ODP"/>
    <property type="match status" value="1"/>
</dbReference>
<sequence length="187" mass="21503">YIIVNHMEPDHTSSLPDFAKIAPNATMVYTPKASPMQKSFYDVPLKEMIVEDLEELKLGSKTLKFVHAPFLHWPETMMTYIVEDEILLSCDAFGSFGALNGKHFDDEVDLRLIEKESRRYVSAIITSYFKFVQRALTKVTELGIGIKIIAPSHGPIYRNDPMWIVGKYDEWTRPDLEKYCTIVYGTM</sequence>
<dbReference type="AlphaFoldDB" id="X1EF78"/>
<dbReference type="SMART" id="SM00849">
    <property type="entry name" value="Lactamase_B"/>
    <property type="match status" value="1"/>
</dbReference>
<dbReference type="EMBL" id="BART01035580">
    <property type="protein sequence ID" value="GAH15804.1"/>
    <property type="molecule type" value="Genomic_DNA"/>
</dbReference>
<reference evidence="2" key="1">
    <citation type="journal article" date="2014" name="Front. Microbiol.">
        <title>High frequency of phylogenetically diverse reductive dehalogenase-homologous genes in deep subseafloor sedimentary metagenomes.</title>
        <authorList>
            <person name="Kawai M."/>
            <person name="Futagami T."/>
            <person name="Toyoda A."/>
            <person name="Takaki Y."/>
            <person name="Nishi S."/>
            <person name="Hori S."/>
            <person name="Arai W."/>
            <person name="Tsubouchi T."/>
            <person name="Morono Y."/>
            <person name="Uchiyama I."/>
            <person name="Ito T."/>
            <person name="Fujiyama A."/>
            <person name="Inagaki F."/>
            <person name="Takami H."/>
        </authorList>
    </citation>
    <scope>NUCLEOTIDE SEQUENCE</scope>
    <source>
        <strain evidence="2">Expedition CK06-06</strain>
    </source>
</reference>
<dbReference type="InterPro" id="IPR045761">
    <property type="entry name" value="ODP_dom"/>
</dbReference>
<dbReference type="InterPro" id="IPR036866">
    <property type="entry name" value="RibonucZ/Hydroxyglut_hydro"/>
</dbReference>
<feature type="domain" description="Metallo-beta-lactamase" evidence="1">
    <location>
        <begin position="1"/>
        <end position="153"/>
    </location>
</feature>
<dbReference type="InterPro" id="IPR001279">
    <property type="entry name" value="Metallo-B-lactamas"/>
</dbReference>